<feature type="transmembrane region" description="Helical" evidence="8">
    <location>
        <begin position="59"/>
        <end position="82"/>
    </location>
</feature>
<sequence>MSPAAPGAGPAPPDRRRAPGAFLRRPTTWLALVGGLGALLAATLAPARAAASAGQDWSPFVLVAGLLLVGLVAEVDGLFAAAGRLLVRLTGDGLGLVLGAALLVALVTAVLNLDTSVAFVTPVLAYAAARRPPVVPFALGLCLLLSNAGSLLLPGSNLTNLIVLGRHHLSGSRFLAEAVPAWAAAGIVTVALVALAASRALRQRSGPAAEAPVAGTAVAGAPVAGAAASTPGSPTPAVPDPRPRPSRTGS</sequence>
<evidence type="ECO:0000256" key="6">
    <source>
        <dbReference type="ARBA" id="ARBA00023136"/>
    </source>
</evidence>
<dbReference type="Proteomes" id="UP001589788">
    <property type="component" value="Unassembled WGS sequence"/>
</dbReference>
<evidence type="ECO:0000256" key="1">
    <source>
        <dbReference type="ARBA" id="ARBA00004651"/>
    </source>
</evidence>
<dbReference type="InterPro" id="IPR004680">
    <property type="entry name" value="Cit_transptr-like_dom"/>
</dbReference>
<evidence type="ECO:0000256" key="2">
    <source>
        <dbReference type="ARBA" id="ARBA00022448"/>
    </source>
</evidence>
<feature type="transmembrane region" description="Helical" evidence="8">
    <location>
        <begin position="94"/>
        <end position="113"/>
    </location>
</feature>
<keyword evidence="2" id="KW-0813">Transport</keyword>
<evidence type="ECO:0000256" key="4">
    <source>
        <dbReference type="ARBA" id="ARBA00022692"/>
    </source>
</evidence>
<reference evidence="10 11" key="1">
    <citation type="submission" date="2024-09" db="EMBL/GenBank/DDBJ databases">
        <authorList>
            <person name="Sun Q."/>
            <person name="Mori K."/>
        </authorList>
    </citation>
    <scope>NUCLEOTIDE SEQUENCE [LARGE SCALE GENOMIC DNA]</scope>
    <source>
        <strain evidence="10 11">JCM 15389</strain>
    </source>
</reference>
<evidence type="ECO:0000256" key="5">
    <source>
        <dbReference type="ARBA" id="ARBA00022989"/>
    </source>
</evidence>
<dbReference type="EMBL" id="JBHLYQ010000186">
    <property type="protein sequence ID" value="MFC0082908.1"/>
    <property type="molecule type" value="Genomic_DNA"/>
</dbReference>
<keyword evidence="6 8" id="KW-0472">Membrane</keyword>
<dbReference type="PANTHER" id="PTHR43302:SF5">
    <property type="entry name" value="TRANSPORTER ARSB-RELATED"/>
    <property type="match status" value="1"/>
</dbReference>
<evidence type="ECO:0000313" key="10">
    <source>
        <dbReference type="EMBL" id="MFC0082908.1"/>
    </source>
</evidence>
<proteinExistence type="predicted"/>
<evidence type="ECO:0000313" key="11">
    <source>
        <dbReference type="Proteomes" id="UP001589788"/>
    </source>
</evidence>
<evidence type="ECO:0000259" key="9">
    <source>
        <dbReference type="Pfam" id="PF03600"/>
    </source>
</evidence>
<keyword evidence="5 8" id="KW-1133">Transmembrane helix</keyword>
<keyword evidence="4 8" id="KW-0812">Transmembrane</keyword>
<evidence type="ECO:0000256" key="3">
    <source>
        <dbReference type="ARBA" id="ARBA00022475"/>
    </source>
</evidence>
<protein>
    <submittedName>
        <fullName evidence="10">SLC13 family permease</fullName>
    </submittedName>
</protein>
<dbReference type="RefSeq" id="WP_377790607.1">
    <property type="nucleotide sequence ID" value="NZ_JBHLYQ010000186.1"/>
</dbReference>
<feature type="transmembrane region" description="Helical" evidence="8">
    <location>
        <begin position="133"/>
        <end position="153"/>
    </location>
</feature>
<dbReference type="PANTHER" id="PTHR43302">
    <property type="entry name" value="TRANSPORTER ARSB-RELATED"/>
    <property type="match status" value="1"/>
</dbReference>
<evidence type="ECO:0000256" key="7">
    <source>
        <dbReference type="SAM" id="MobiDB-lite"/>
    </source>
</evidence>
<feature type="transmembrane region" description="Helical" evidence="8">
    <location>
        <begin position="174"/>
        <end position="197"/>
    </location>
</feature>
<keyword evidence="11" id="KW-1185">Reference proteome</keyword>
<organism evidence="10 11">
    <name type="scientific">Aciditerrimonas ferrireducens</name>
    <dbReference type="NCBI Taxonomy" id="667306"/>
    <lineage>
        <taxon>Bacteria</taxon>
        <taxon>Bacillati</taxon>
        <taxon>Actinomycetota</taxon>
        <taxon>Acidimicrobiia</taxon>
        <taxon>Acidimicrobiales</taxon>
        <taxon>Acidimicrobiaceae</taxon>
        <taxon>Aciditerrimonas</taxon>
    </lineage>
</organism>
<feature type="region of interest" description="Disordered" evidence="7">
    <location>
        <begin position="224"/>
        <end position="250"/>
    </location>
</feature>
<comment type="subcellular location">
    <subcellularLocation>
        <location evidence="1">Cell membrane</location>
        <topology evidence="1">Multi-pass membrane protein</topology>
    </subcellularLocation>
</comment>
<gene>
    <name evidence="10" type="ORF">ACFFRE_12290</name>
</gene>
<comment type="caution">
    <text evidence="10">The sequence shown here is derived from an EMBL/GenBank/DDBJ whole genome shotgun (WGS) entry which is preliminary data.</text>
</comment>
<name>A0ABV6C5D5_9ACTN</name>
<keyword evidence="3" id="KW-1003">Cell membrane</keyword>
<feature type="non-terminal residue" evidence="10">
    <location>
        <position position="250"/>
    </location>
</feature>
<dbReference type="Pfam" id="PF03600">
    <property type="entry name" value="CitMHS"/>
    <property type="match status" value="1"/>
</dbReference>
<feature type="domain" description="Citrate transporter-like" evidence="9">
    <location>
        <begin position="24"/>
        <end position="204"/>
    </location>
</feature>
<evidence type="ECO:0000256" key="8">
    <source>
        <dbReference type="SAM" id="Phobius"/>
    </source>
</evidence>
<accession>A0ABV6C5D5</accession>